<dbReference type="EMBL" id="ML178822">
    <property type="protein sequence ID" value="TFL02499.1"/>
    <property type="molecule type" value="Genomic_DNA"/>
</dbReference>
<dbReference type="AlphaFoldDB" id="A0A5C3QQC5"/>
<organism evidence="1 2">
    <name type="scientific">Pterulicium gracile</name>
    <dbReference type="NCBI Taxonomy" id="1884261"/>
    <lineage>
        <taxon>Eukaryota</taxon>
        <taxon>Fungi</taxon>
        <taxon>Dikarya</taxon>
        <taxon>Basidiomycota</taxon>
        <taxon>Agaricomycotina</taxon>
        <taxon>Agaricomycetes</taxon>
        <taxon>Agaricomycetidae</taxon>
        <taxon>Agaricales</taxon>
        <taxon>Pleurotineae</taxon>
        <taxon>Pterulaceae</taxon>
        <taxon>Pterulicium</taxon>
    </lineage>
</organism>
<proteinExistence type="predicted"/>
<gene>
    <name evidence="1" type="ORF">BDV98DRAFT_565925</name>
</gene>
<evidence type="ECO:0000313" key="2">
    <source>
        <dbReference type="Proteomes" id="UP000305067"/>
    </source>
</evidence>
<keyword evidence="2" id="KW-1185">Reference proteome</keyword>
<reference evidence="1 2" key="1">
    <citation type="journal article" date="2019" name="Nat. Ecol. Evol.">
        <title>Megaphylogeny resolves global patterns of mushroom evolution.</title>
        <authorList>
            <person name="Varga T."/>
            <person name="Krizsan K."/>
            <person name="Foldi C."/>
            <person name="Dima B."/>
            <person name="Sanchez-Garcia M."/>
            <person name="Sanchez-Ramirez S."/>
            <person name="Szollosi G.J."/>
            <person name="Szarkandi J.G."/>
            <person name="Papp V."/>
            <person name="Albert L."/>
            <person name="Andreopoulos W."/>
            <person name="Angelini C."/>
            <person name="Antonin V."/>
            <person name="Barry K.W."/>
            <person name="Bougher N.L."/>
            <person name="Buchanan P."/>
            <person name="Buyck B."/>
            <person name="Bense V."/>
            <person name="Catcheside P."/>
            <person name="Chovatia M."/>
            <person name="Cooper J."/>
            <person name="Damon W."/>
            <person name="Desjardin D."/>
            <person name="Finy P."/>
            <person name="Geml J."/>
            <person name="Haridas S."/>
            <person name="Hughes K."/>
            <person name="Justo A."/>
            <person name="Karasinski D."/>
            <person name="Kautmanova I."/>
            <person name="Kiss B."/>
            <person name="Kocsube S."/>
            <person name="Kotiranta H."/>
            <person name="LaButti K.M."/>
            <person name="Lechner B.E."/>
            <person name="Liimatainen K."/>
            <person name="Lipzen A."/>
            <person name="Lukacs Z."/>
            <person name="Mihaltcheva S."/>
            <person name="Morgado L.N."/>
            <person name="Niskanen T."/>
            <person name="Noordeloos M.E."/>
            <person name="Ohm R.A."/>
            <person name="Ortiz-Santana B."/>
            <person name="Ovrebo C."/>
            <person name="Racz N."/>
            <person name="Riley R."/>
            <person name="Savchenko A."/>
            <person name="Shiryaev A."/>
            <person name="Soop K."/>
            <person name="Spirin V."/>
            <person name="Szebenyi C."/>
            <person name="Tomsovsky M."/>
            <person name="Tulloss R.E."/>
            <person name="Uehling J."/>
            <person name="Grigoriev I.V."/>
            <person name="Vagvolgyi C."/>
            <person name="Papp T."/>
            <person name="Martin F.M."/>
            <person name="Miettinen O."/>
            <person name="Hibbett D.S."/>
            <person name="Nagy L.G."/>
        </authorList>
    </citation>
    <scope>NUCLEOTIDE SEQUENCE [LARGE SCALE GENOMIC DNA]</scope>
    <source>
        <strain evidence="1 2">CBS 309.79</strain>
    </source>
</reference>
<dbReference type="Proteomes" id="UP000305067">
    <property type="component" value="Unassembled WGS sequence"/>
</dbReference>
<accession>A0A5C3QQC5</accession>
<name>A0A5C3QQC5_9AGAR</name>
<sequence length="152" mass="16731">MNWVSFSNETVEGDEEPSVINTINGSEVGVSEENLVPLDPGGWYNVGLHAPFVNTSPTQSLIIYDIIYHPVDNITHIRDIIPEALVESFSSSPPQSNELGCAARDSGAASHLRETTGALLLLPMIFIWYALRKNCVCSCTIYTHLYCITCLE</sequence>
<evidence type="ECO:0000313" key="1">
    <source>
        <dbReference type="EMBL" id="TFL02499.1"/>
    </source>
</evidence>
<protein>
    <submittedName>
        <fullName evidence="1">Uncharacterized protein</fullName>
    </submittedName>
</protein>